<dbReference type="OrthoDB" id="762409at2"/>
<gene>
    <name evidence="2" type="ORF">GJU39_01150</name>
</gene>
<sequence>MRIKLALLLISSLSVSLYVKAQNNLITNDANITIKNLVENRIGFNKTLIKSREIQIANLPKPQYIFNQPGSHTVNFENLNFSIENKKIVSIAEIPLSKAALNIINERLIVLDKMQYAYSESSNLEYLSGEKDRRVAFNNDRQFFSVLKSLKSTITEISTLAKADDQKASVENALAKWKQPHIDWQFFSQIVVKETQFTLGK</sequence>
<keyword evidence="1" id="KW-0732">Signal</keyword>
<dbReference type="RefSeq" id="WP_154278844.1">
    <property type="nucleotide sequence ID" value="NZ_JBHUJQ010000001.1"/>
</dbReference>
<accession>A0A7K0FTW9</accession>
<protein>
    <recommendedName>
        <fullName evidence="4">DUF4230 domain-containing protein</fullName>
    </recommendedName>
</protein>
<feature type="signal peptide" evidence="1">
    <location>
        <begin position="1"/>
        <end position="21"/>
    </location>
</feature>
<evidence type="ECO:0000256" key="1">
    <source>
        <dbReference type="SAM" id="SignalP"/>
    </source>
</evidence>
<organism evidence="2 3">
    <name type="scientific">Pedobacter petrophilus</name>
    <dbReference type="NCBI Taxonomy" id="1908241"/>
    <lineage>
        <taxon>Bacteria</taxon>
        <taxon>Pseudomonadati</taxon>
        <taxon>Bacteroidota</taxon>
        <taxon>Sphingobacteriia</taxon>
        <taxon>Sphingobacteriales</taxon>
        <taxon>Sphingobacteriaceae</taxon>
        <taxon>Pedobacter</taxon>
    </lineage>
</organism>
<evidence type="ECO:0008006" key="4">
    <source>
        <dbReference type="Google" id="ProtNLM"/>
    </source>
</evidence>
<evidence type="ECO:0000313" key="2">
    <source>
        <dbReference type="EMBL" id="MRX74680.1"/>
    </source>
</evidence>
<dbReference type="AlphaFoldDB" id="A0A7K0FTW9"/>
<reference evidence="2 3" key="1">
    <citation type="submission" date="2019-11" db="EMBL/GenBank/DDBJ databases">
        <title>Pedobacter petrophilus genome.</title>
        <authorList>
            <person name="Feldbauer M.J."/>
            <person name="Newman J.D."/>
        </authorList>
    </citation>
    <scope>NUCLEOTIDE SEQUENCE [LARGE SCALE GENOMIC DNA]</scope>
    <source>
        <strain evidence="2 3">LMG 29686</strain>
    </source>
</reference>
<proteinExistence type="predicted"/>
<comment type="caution">
    <text evidence="2">The sequence shown here is derived from an EMBL/GenBank/DDBJ whole genome shotgun (WGS) entry which is preliminary data.</text>
</comment>
<evidence type="ECO:0000313" key="3">
    <source>
        <dbReference type="Proteomes" id="UP000487757"/>
    </source>
</evidence>
<name>A0A7K0FTW9_9SPHI</name>
<dbReference type="Proteomes" id="UP000487757">
    <property type="component" value="Unassembled WGS sequence"/>
</dbReference>
<keyword evidence="3" id="KW-1185">Reference proteome</keyword>
<feature type="chain" id="PRO_5029700375" description="DUF4230 domain-containing protein" evidence="1">
    <location>
        <begin position="22"/>
        <end position="201"/>
    </location>
</feature>
<dbReference type="EMBL" id="WKKH01000001">
    <property type="protein sequence ID" value="MRX74680.1"/>
    <property type="molecule type" value="Genomic_DNA"/>
</dbReference>